<dbReference type="OrthoDB" id="2162994at2759"/>
<dbReference type="Pfam" id="PF00320">
    <property type="entry name" value="GATA"/>
    <property type="match status" value="1"/>
</dbReference>
<feature type="domain" description="GATA-type" evidence="8">
    <location>
        <begin position="159"/>
        <end position="194"/>
    </location>
</feature>
<dbReference type="InterPro" id="IPR013088">
    <property type="entry name" value="Znf_NHR/GATA"/>
</dbReference>
<dbReference type="Proteomes" id="UP000706124">
    <property type="component" value="Unassembled WGS sequence"/>
</dbReference>
<dbReference type="GO" id="GO:0043565">
    <property type="term" value="F:sequence-specific DNA binding"/>
    <property type="evidence" value="ECO:0007669"/>
    <property type="project" value="InterPro"/>
</dbReference>
<evidence type="ECO:0000256" key="3">
    <source>
        <dbReference type="ARBA" id="ARBA00022833"/>
    </source>
</evidence>
<dbReference type="EMBL" id="SRPO01000284">
    <property type="protein sequence ID" value="KAG5934856.1"/>
    <property type="molecule type" value="Genomic_DNA"/>
</dbReference>
<evidence type="ECO:0000256" key="6">
    <source>
        <dbReference type="PROSITE-ProRule" id="PRU00094"/>
    </source>
</evidence>
<organism evidence="9 10">
    <name type="scientific">Claviceps pazoutovae</name>
    <dbReference type="NCBI Taxonomy" id="1649127"/>
    <lineage>
        <taxon>Eukaryota</taxon>
        <taxon>Fungi</taxon>
        <taxon>Dikarya</taxon>
        <taxon>Ascomycota</taxon>
        <taxon>Pezizomycotina</taxon>
        <taxon>Sordariomycetes</taxon>
        <taxon>Hypocreomycetidae</taxon>
        <taxon>Hypocreales</taxon>
        <taxon>Clavicipitaceae</taxon>
        <taxon>Claviceps</taxon>
    </lineage>
</organism>
<dbReference type="PROSITE" id="PS50114">
    <property type="entry name" value="GATA_ZN_FINGER_2"/>
    <property type="match status" value="1"/>
</dbReference>
<dbReference type="AlphaFoldDB" id="A0A9P7MAC2"/>
<dbReference type="CDD" id="cd00202">
    <property type="entry name" value="ZnF_GATA"/>
    <property type="match status" value="1"/>
</dbReference>
<evidence type="ECO:0000256" key="5">
    <source>
        <dbReference type="ARBA" id="ARBA00023163"/>
    </source>
</evidence>
<dbReference type="GO" id="GO:0008270">
    <property type="term" value="F:zinc ion binding"/>
    <property type="evidence" value="ECO:0007669"/>
    <property type="project" value="UniProtKB-KW"/>
</dbReference>
<comment type="caution">
    <text evidence="9">The sequence shown here is derived from an EMBL/GenBank/DDBJ whole genome shotgun (WGS) entry which is preliminary data.</text>
</comment>
<evidence type="ECO:0000256" key="2">
    <source>
        <dbReference type="ARBA" id="ARBA00022771"/>
    </source>
</evidence>
<evidence type="ECO:0000256" key="1">
    <source>
        <dbReference type="ARBA" id="ARBA00022723"/>
    </source>
</evidence>
<evidence type="ECO:0000313" key="9">
    <source>
        <dbReference type="EMBL" id="KAG5934856.1"/>
    </source>
</evidence>
<protein>
    <recommendedName>
        <fullName evidence="8">GATA-type domain-containing protein</fullName>
    </recommendedName>
</protein>
<proteinExistence type="predicted"/>
<dbReference type="Gene3D" id="3.30.50.10">
    <property type="entry name" value="Erythroid Transcription Factor GATA-1, subunit A"/>
    <property type="match status" value="1"/>
</dbReference>
<dbReference type="GO" id="GO:0006355">
    <property type="term" value="P:regulation of DNA-templated transcription"/>
    <property type="evidence" value="ECO:0007669"/>
    <property type="project" value="InterPro"/>
</dbReference>
<dbReference type="PANTHER" id="PTHR47172">
    <property type="entry name" value="OS01G0976800 PROTEIN"/>
    <property type="match status" value="1"/>
</dbReference>
<keyword evidence="1" id="KW-0479">Metal-binding</keyword>
<dbReference type="PANTHER" id="PTHR47172:SF24">
    <property type="entry name" value="GATA ZINC FINGER DOMAIN-CONTAINING PROTEIN 14-RELATED"/>
    <property type="match status" value="1"/>
</dbReference>
<accession>A0A9P7MAC2</accession>
<keyword evidence="4" id="KW-0805">Transcription regulation</keyword>
<dbReference type="SMART" id="SM00401">
    <property type="entry name" value="ZnF_GATA"/>
    <property type="match status" value="1"/>
</dbReference>
<gene>
    <name evidence="9" type="ORF">E4U60_003508</name>
</gene>
<feature type="region of interest" description="Disordered" evidence="7">
    <location>
        <begin position="1"/>
        <end position="32"/>
    </location>
</feature>
<evidence type="ECO:0000259" key="8">
    <source>
        <dbReference type="PROSITE" id="PS50114"/>
    </source>
</evidence>
<keyword evidence="3" id="KW-0862">Zinc</keyword>
<keyword evidence="2 6" id="KW-0863">Zinc-finger</keyword>
<keyword evidence="5" id="KW-0804">Transcription</keyword>
<evidence type="ECO:0000256" key="7">
    <source>
        <dbReference type="SAM" id="MobiDB-lite"/>
    </source>
</evidence>
<keyword evidence="10" id="KW-1185">Reference proteome</keyword>
<sequence length="213" mass="23445">MSVASSPRSGGEGGRTSFKNGSLRSCREATSHAGSRPANLKLSLNTLRLSESFDTIKLDVGLLAWHAGHFPTENDTQILEQVCEDDLYAILELSQNICINVDRILSLRNQRQGRTDTSSNVDGAFSPSLENHQYRSIRSEISRQQACESRPSLRIPAKRSRGPSCCACSTERTPKWRNGPAGPGTLCNVCGLIYAKRKGRVREKLPKRQPSSC</sequence>
<name>A0A9P7MAC2_9HYPO</name>
<dbReference type="InterPro" id="IPR000679">
    <property type="entry name" value="Znf_GATA"/>
</dbReference>
<evidence type="ECO:0000313" key="10">
    <source>
        <dbReference type="Proteomes" id="UP000706124"/>
    </source>
</evidence>
<dbReference type="SUPFAM" id="SSF57716">
    <property type="entry name" value="Glucocorticoid receptor-like (DNA-binding domain)"/>
    <property type="match status" value="1"/>
</dbReference>
<reference evidence="9 10" key="1">
    <citation type="journal article" date="2020" name="bioRxiv">
        <title>Whole genome comparisons of ergot fungi reveals the divergence and evolution of species within the genus Claviceps are the result of varying mechanisms driving genome evolution and host range expansion.</title>
        <authorList>
            <person name="Wyka S.A."/>
            <person name="Mondo S.J."/>
            <person name="Liu M."/>
            <person name="Dettman J."/>
            <person name="Nalam V."/>
            <person name="Broders K.D."/>
        </authorList>
    </citation>
    <scope>NUCLEOTIDE SEQUENCE [LARGE SCALE GENOMIC DNA]</scope>
    <source>
        <strain evidence="9 10">CCC 1485</strain>
    </source>
</reference>
<evidence type="ECO:0000256" key="4">
    <source>
        <dbReference type="ARBA" id="ARBA00023015"/>
    </source>
</evidence>